<organism evidence="2 3">
    <name type="scientific">Letharia lupina</name>
    <dbReference type="NCBI Taxonomy" id="560253"/>
    <lineage>
        <taxon>Eukaryota</taxon>
        <taxon>Fungi</taxon>
        <taxon>Dikarya</taxon>
        <taxon>Ascomycota</taxon>
        <taxon>Pezizomycotina</taxon>
        <taxon>Lecanoromycetes</taxon>
        <taxon>OSLEUM clade</taxon>
        <taxon>Lecanoromycetidae</taxon>
        <taxon>Lecanorales</taxon>
        <taxon>Lecanorineae</taxon>
        <taxon>Parmeliaceae</taxon>
        <taxon>Letharia</taxon>
    </lineage>
</organism>
<name>A0A8H6FAI4_9LECA</name>
<dbReference type="EMBL" id="JACCJB010000014">
    <property type="protein sequence ID" value="KAF6221270.1"/>
    <property type="molecule type" value="Genomic_DNA"/>
</dbReference>
<evidence type="ECO:0000256" key="1">
    <source>
        <dbReference type="SAM" id="MobiDB-lite"/>
    </source>
</evidence>
<dbReference type="AlphaFoldDB" id="A0A8H6FAI4"/>
<comment type="caution">
    <text evidence="2">The sequence shown here is derived from an EMBL/GenBank/DDBJ whole genome shotgun (WGS) entry which is preliminary data.</text>
</comment>
<dbReference type="GeneID" id="59330539"/>
<feature type="region of interest" description="Disordered" evidence="1">
    <location>
        <begin position="49"/>
        <end position="86"/>
    </location>
</feature>
<evidence type="ECO:0000313" key="3">
    <source>
        <dbReference type="Proteomes" id="UP000593566"/>
    </source>
</evidence>
<dbReference type="Proteomes" id="UP000593566">
    <property type="component" value="Unassembled WGS sequence"/>
</dbReference>
<accession>A0A8H6FAI4</accession>
<gene>
    <name evidence="2" type="ORF">HO133_002125</name>
</gene>
<feature type="region of interest" description="Disordered" evidence="1">
    <location>
        <begin position="539"/>
        <end position="602"/>
    </location>
</feature>
<sequence>MQSGSGAHVKPKFNGKPGISLKTPLSSHYYDLRQFQPEEDLIELNEEPPTPQIQTEHSNLPLHRSCGSPSESNHGLKRYQAKSSTRVQEQMTLLDLEDPLIQGDSASRDGRIAGGERSRIGRQSYNLICWEKQASHKMQRKAPGSIPHERTDCRTAEKIKAILEVRATSAEQDILHKNDEDTTWFSVVREDDELPTFRDSGDVHLYSDPQTCMSDNLIMYADCEGLESGERGPLGARLKRKNQSSKAGRVDSFERKLQKIHHTSERAITWADTNAKRSRDFTVTHLYPRLLHTFSDVVVFVLKNPRYIRINPQLKENPPGLDDVESLPYIQGVVREMSSTDDSKEISELGKFMRNKLQCGYELYFVIQEEHRGQHAKKVSVSTDVIERMIRKRLFKMDNEMYPISRFPRSLLQDEDSKPRTRQNVTLNSNRWAGRTPIQRIHHKSWIPPDLAEQRSDSDKISHYSKQDYVIGESSQGLLQRIAHRLNNGPSPAQMMPEPDTSDLESEMAELSRQRSAAIGLDANSFAVELDAGPAVYLTQQANRPQGETDSSRLLEGNPMGHPSGPSNEPQDLQADTEHASPRAAPQVGKADRKWEGGFFRF</sequence>
<dbReference type="RefSeq" id="XP_037150705.1">
    <property type="nucleotide sequence ID" value="XM_037293052.1"/>
</dbReference>
<feature type="compositionally biased region" description="Polar residues" evidence="1">
    <location>
        <begin position="539"/>
        <end position="549"/>
    </location>
</feature>
<proteinExistence type="predicted"/>
<reference evidence="2 3" key="1">
    <citation type="journal article" date="2020" name="Genomics">
        <title>Complete, high-quality genomes from long-read metagenomic sequencing of two wolf lichen thalli reveals enigmatic genome architecture.</title>
        <authorList>
            <person name="McKenzie S.K."/>
            <person name="Walston R.F."/>
            <person name="Allen J.L."/>
        </authorList>
    </citation>
    <scope>NUCLEOTIDE SEQUENCE [LARGE SCALE GENOMIC DNA]</scope>
    <source>
        <strain evidence="2">WasteWater1</strain>
    </source>
</reference>
<protein>
    <submittedName>
        <fullName evidence="2">Uncharacterized protein</fullName>
    </submittedName>
</protein>
<evidence type="ECO:0000313" key="2">
    <source>
        <dbReference type="EMBL" id="KAF6221270.1"/>
    </source>
</evidence>
<keyword evidence="3" id="KW-1185">Reference proteome</keyword>
<feature type="region of interest" description="Disordered" evidence="1">
    <location>
        <begin position="1"/>
        <end position="20"/>
    </location>
</feature>